<gene>
    <name evidence="1" type="ORF">U2150_03520</name>
</gene>
<comment type="caution">
    <text evidence="1">The sequence shown here is derived from an EMBL/GenBank/DDBJ whole genome shotgun (WGS) entry which is preliminary data.</text>
</comment>
<proteinExistence type="predicted"/>
<evidence type="ECO:0000313" key="2">
    <source>
        <dbReference type="Proteomes" id="UP001369247"/>
    </source>
</evidence>
<protein>
    <submittedName>
        <fullName evidence="1">Uncharacterized protein</fullName>
    </submittedName>
</protein>
<accession>A0ABU8TV29</accession>
<sequence>MGRHVILLLTAFFILAFTGTVAAEDSQGSTNNSSGLNSSEIHCLILSWDTSA</sequence>
<keyword evidence="2" id="KW-1185">Reference proteome</keyword>
<reference evidence="1 2" key="1">
    <citation type="submission" date="2023-12" db="EMBL/GenBank/DDBJ databases">
        <title>Phenotypic and Genomic Characterization of Methanothermobacter wolfeii Strain BSEL, a CO2-Capturing Archaeon with Minimal Nutrient Requirements.</title>
        <authorList>
            <person name="Ale Enriquez F."/>
            <person name="Ahring B.K."/>
        </authorList>
    </citation>
    <scope>NUCLEOTIDE SEQUENCE [LARGE SCALE GENOMIC DNA]</scope>
    <source>
        <strain evidence="1 2">BSEL-1</strain>
    </source>
</reference>
<dbReference type="EMBL" id="JAXUHJ010000008">
    <property type="protein sequence ID" value="MEJ8542561.1"/>
    <property type="molecule type" value="Genomic_DNA"/>
</dbReference>
<name>A0ABU8TV29_METWO</name>
<evidence type="ECO:0000313" key="1">
    <source>
        <dbReference type="EMBL" id="MEJ8542561.1"/>
    </source>
</evidence>
<dbReference type="Proteomes" id="UP001369247">
    <property type="component" value="Unassembled WGS sequence"/>
</dbReference>
<organism evidence="1 2">
    <name type="scientific">Methanothermobacter wolfeii</name>
    <name type="common">Methanobacterium wolfei</name>
    <dbReference type="NCBI Taxonomy" id="145261"/>
    <lineage>
        <taxon>Archaea</taxon>
        <taxon>Methanobacteriati</taxon>
        <taxon>Methanobacteriota</taxon>
        <taxon>Methanomada group</taxon>
        <taxon>Methanobacteria</taxon>
        <taxon>Methanobacteriales</taxon>
        <taxon>Methanobacteriaceae</taxon>
        <taxon>Methanothermobacter</taxon>
    </lineage>
</organism>